<feature type="binding site" evidence="14 16">
    <location>
        <position position="365"/>
    </location>
    <ligand>
        <name>Zn(2+)</name>
        <dbReference type="ChEBI" id="CHEBI:29105"/>
        <note>catalytic</note>
    </ligand>
</feature>
<evidence type="ECO:0000256" key="5">
    <source>
        <dbReference type="ARBA" id="ARBA00022723"/>
    </source>
</evidence>
<dbReference type="SUPFAM" id="SSF82895">
    <property type="entry name" value="TSP-1 type 1 repeat"/>
    <property type="match status" value="12"/>
</dbReference>
<keyword evidence="10" id="KW-0482">Metalloprotease</keyword>
<feature type="binding site" evidence="14">
    <location>
        <position position="221"/>
    </location>
    <ligand>
        <name>Ca(2+)</name>
        <dbReference type="ChEBI" id="CHEBI:29108"/>
        <label>1</label>
    </ligand>
</feature>
<dbReference type="GO" id="GO:0005506">
    <property type="term" value="F:iron ion binding"/>
    <property type="evidence" value="ECO:0007669"/>
    <property type="project" value="InterPro"/>
</dbReference>
<dbReference type="SUPFAM" id="SSF48264">
    <property type="entry name" value="Cytochrome P450"/>
    <property type="match status" value="1"/>
</dbReference>
<keyword evidence="5 14" id="KW-0479">Metal-binding</keyword>
<dbReference type="Pfam" id="PF05986">
    <property type="entry name" value="ADAMTS_spacer1"/>
    <property type="match status" value="1"/>
</dbReference>
<dbReference type="Gene3D" id="3.40.1620.60">
    <property type="match status" value="1"/>
</dbReference>
<feature type="binding site" evidence="14">
    <location>
        <position position="423"/>
    </location>
    <ligand>
        <name>Ca(2+)</name>
        <dbReference type="ChEBI" id="CHEBI:29108"/>
        <label>1</label>
    </ligand>
</feature>
<feature type="compositionally biased region" description="Low complexity" evidence="17">
    <location>
        <begin position="432"/>
        <end position="453"/>
    </location>
</feature>
<evidence type="ECO:0000256" key="16">
    <source>
        <dbReference type="PROSITE-ProRule" id="PRU00276"/>
    </source>
</evidence>
<dbReference type="InterPro" id="IPR041645">
    <property type="entry name" value="ADAMTS_CR_2"/>
</dbReference>
<dbReference type="InterPro" id="IPR036396">
    <property type="entry name" value="Cyt_P450_sf"/>
</dbReference>
<proteinExistence type="inferred from homology"/>
<evidence type="ECO:0000256" key="12">
    <source>
        <dbReference type="ARBA" id="ARBA00023180"/>
    </source>
</evidence>
<feature type="disulfide bond" evidence="15">
    <location>
        <begin position="461"/>
        <end position="486"/>
    </location>
</feature>
<dbReference type="EMBL" id="CASHTH010004479">
    <property type="protein sequence ID" value="CAI8057832.1"/>
    <property type="molecule type" value="Genomic_DNA"/>
</dbReference>
<evidence type="ECO:0000259" key="19">
    <source>
        <dbReference type="PROSITE" id="PS50215"/>
    </source>
</evidence>
<accession>A0AA35U352</accession>
<dbReference type="GO" id="GO:0004497">
    <property type="term" value="F:monooxygenase activity"/>
    <property type="evidence" value="ECO:0007669"/>
    <property type="project" value="InterPro"/>
</dbReference>
<dbReference type="GO" id="GO:0006508">
    <property type="term" value="P:proteolysis"/>
    <property type="evidence" value="ECO:0007669"/>
    <property type="project" value="UniProtKB-KW"/>
</dbReference>
<feature type="binding site" evidence="14 16">
    <location>
        <position position="369"/>
    </location>
    <ligand>
        <name>Zn(2+)</name>
        <dbReference type="ChEBI" id="CHEBI:29105"/>
        <note>catalytic</note>
    </ligand>
</feature>
<dbReference type="InterPro" id="IPR001128">
    <property type="entry name" value="Cyt_P450"/>
</dbReference>
<dbReference type="InterPro" id="IPR000884">
    <property type="entry name" value="TSP1_rpt"/>
</dbReference>
<evidence type="ECO:0000256" key="8">
    <source>
        <dbReference type="ARBA" id="ARBA00022801"/>
    </source>
</evidence>
<feature type="disulfide bond" evidence="15">
    <location>
        <begin position="294"/>
        <end position="349"/>
    </location>
</feature>
<feature type="binding site" evidence="14 16">
    <location>
        <position position="375"/>
    </location>
    <ligand>
        <name>Zn(2+)</name>
        <dbReference type="ChEBI" id="CHEBI:29105"/>
        <note>catalytic</note>
    </ligand>
</feature>
<keyword evidence="11 15" id="KW-1015">Disulfide bond</keyword>
<evidence type="ECO:0000256" key="10">
    <source>
        <dbReference type="ARBA" id="ARBA00023049"/>
    </source>
</evidence>
<dbReference type="FunFam" id="2.20.100.10:FF:000001">
    <property type="entry name" value="semaphorin-5A isoform X1"/>
    <property type="match status" value="1"/>
</dbReference>
<dbReference type="InterPro" id="IPR010294">
    <property type="entry name" value="ADAMTS_spacer1"/>
</dbReference>
<dbReference type="Pfam" id="PF19030">
    <property type="entry name" value="TSP1_ADAMTS"/>
    <property type="match status" value="12"/>
</dbReference>
<dbReference type="FunFam" id="2.20.100.10:FF:000005">
    <property type="entry name" value="ADAM metallopeptidase with thrombospondin type 1 motif 9"/>
    <property type="match status" value="1"/>
</dbReference>
<dbReference type="GO" id="GO:0030198">
    <property type="term" value="P:extracellular matrix organization"/>
    <property type="evidence" value="ECO:0007669"/>
    <property type="project" value="InterPro"/>
</dbReference>
<evidence type="ECO:0000256" key="2">
    <source>
        <dbReference type="ARBA" id="ARBA00010617"/>
    </source>
</evidence>
<dbReference type="PANTHER" id="PTHR13723:SF281">
    <property type="entry name" value="PAPILIN"/>
    <property type="match status" value="1"/>
</dbReference>
<feature type="disulfide bond" evidence="15">
    <location>
        <begin position="546"/>
        <end position="583"/>
    </location>
</feature>
<evidence type="ECO:0000256" key="1">
    <source>
        <dbReference type="ARBA" id="ARBA00004613"/>
    </source>
</evidence>
<feature type="disulfide bond" evidence="15">
    <location>
        <begin position="324"/>
        <end position="331"/>
    </location>
</feature>
<dbReference type="Pfam" id="PF17771">
    <property type="entry name" value="ADAMTS_CR_2"/>
    <property type="match status" value="1"/>
</dbReference>
<feature type="chain" id="PRO_5041429401" evidence="18">
    <location>
        <begin position="23"/>
        <end position="1883"/>
    </location>
</feature>
<dbReference type="InterPro" id="IPR050439">
    <property type="entry name" value="ADAMTS_ADAMTS-like"/>
</dbReference>
<evidence type="ECO:0000313" key="21">
    <source>
        <dbReference type="Proteomes" id="UP001174909"/>
    </source>
</evidence>
<keyword evidence="9 14" id="KW-0862">Zinc</keyword>
<dbReference type="SMART" id="SM00209">
    <property type="entry name" value="TSP1"/>
    <property type="match status" value="12"/>
</dbReference>
<sequence length="1883" mass="207912">MNYLASLVFYLSLLLLATFVTPAPLYDELTRVSVLPTRTNGQGDHLSFDLMPPEGDGQLRHYFRIDALGKTFRLNVSENGGSFLTPEHVVEYHHSQHGVTRGTRSDCRHFTGVVREETEDGVVIDGQGWAAISYCSGLRGVIASETSGYLYIEPERGGANEHRDARPLPHLLHNSPRLPPGRTCSYEKVGSSQHMEDYLKDEFRVRRSQDSAFLSSEHWVEVAMVADHTMLEYHGLRELEAYLFTLMNMVAHLYRDPTIGHAMNIVVVRTVILESQQSDLSISTDALTSLASFCSWQSSHLPSPSSSSPGQPDVSILVTRANICEGFGVACGTLGIAEFKGACSSEKGCSISEDIGLATAFTIAHELGHSLGIRHDGDMSVVCEPDNRFIMAPTFAQSRNPHIWSHCSRQQLAEFLLSPESSCLSNPPVMTGGNSSNSSSPLSSSGGVPLPGLETTPTEQCQLMLGDSASHCGLNTSSEYCSRLWCREDDQSDCVHHHIPPASGTSCVLSSSGREGVCYQGACVELASLAQPVDGGWGEWGEWEPCSLSCGTGIQGSSRVCDSPLPANGGRYCLGASHRHQTCNSTPCPAHSDIRQELCDSEPPHSTYTQWKAPSLEEIQRRTLDQCSHHCLSIPNNILFSLALDLPDGTPCLFTAQPSPSLSLNTAPVPESLGICISGECIPVDCSNSLHGMASRDVCGVWCGNGSTCVPVSDTYTIPELTSSRGTTTSGYTYYRAVTIPQGSGQVKISEIHQTDNLYLAATTARENFNGNYRVKEGDLDSYWFAGAKWWYERPDADIECLRTTGVVKEDVTIFIIANSRNLSIQYSAGVPLGNASIFEVGHEWRKGEWGRCEGVCGEGVRRRRVECAVSNTGIVVRDDLCDLSTKPLVEELCFTNEGCEYEWRVSPWSDCNTTCGVGEKTRTVHCTLTSNQTIVQDRYCDDGNAPQLKMDCGSDVNCVYQWEAGEWGECSSTCGEGERERDVSCVLVNTHTAVSPERCVETPRPRSSRHCYSESGCVFTWEMGEWGDCSSQCGEGQRGRRVSCILASNGSIVSATHCQGNSTVLPAPHTSCYSEDGCSFEWVTGDWGECSAECGVGSRSRVISCVLTNNGTTVEEVRCDPGTRPRPHSDCYRESGCVFVWRTSSWGECGSDCGWGERRRDTLCLLTNNDTAVDDAFCPQSRPETRSPCHSDEGCVYSWWHGNWTSCSSECGHGTRSREVMCYLINNNTRVDRTHCLRDSQPADTSGCHDDSGCVYTWASEPWTNCSNTCGHGTSTRGVSCLLLLLNNETTVSDELCAPDSRPRAERTCYSERECLFVWQRSEWSDCSAVCGGGHRERLVSCLLANNESTVDVAFCSEHAGVEPASVSVCSEEECRFEWTVGDWGVCEDDEDSAISHCDEGRKTRRVECTLLNNQSVVEERWCDEEDKPTDSSSCSLDGCGYVWVEGEWGRCDVGCGEGVRERAVVCEQRHSRGRSRGVEEERCGGEKPTTREVCSAEPCFNFEWVNEDWTACDAECGEDGSQIRVVTCRHKNGTVVSESPYCTADKQKPAESRRCRGDPFVWLLGDTHAEARRMVLQLPDCCSWSSVLVTTVLACLLALLGPRLWGAVAQYLAFRRVPTDQDGQHWLLGHTPKILGDMGGALDWFTGLSVERGWKSAKMVMGPMWYMLVCLHPDTCKIVLRGDPKSDMIYNALRPWLGRGLLVANGARWARSRRLLTPAFHFDILRPYAPVFTDCSRTLVGEWSKVPEGESFNVFPSISLLTLDVMLRCTCSYDSHCQTNKTHDPYIKSVFDLSTLTTRRILFFPAYYDWVYALMPDGSRYRRACKTVHEFSRDVVQQRRKALEDLKINGTEKESTNKRKYLDFIDILLEARVSSSGGMKG</sequence>
<dbReference type="Pfam" id="PF01421">
    <property type="entry name" value="Reprolysin"/>
    <property type="match status" value="1"/>
</dbReference>
<evidence type="ECO:0000313" key="20">
    <source>
        <dbReference type="EMBL" id="CAI8057832.1"/>
    </source>
</evidence>
<dbReference type="GO" id="GO:0004222">
    <property type="term" value="F:metalloendopeptidase activity"/>
    <property type="evidence" value="ECO:0007669"/>
    <property type="project" value="InterPro"/>
</dbReference>
<feature type="disulfide bond" evidence="15">
    <location>
        <begin position="481"/>
        <end position="518"/>
    </location>
</feature>
<feature type="disulfide bond" evidence="15">
    <location>
        <begin position="383"/>
        <end position="407"/>
    </location>
</feature>
<evidence type="ECO:0000256" key="17">
    <source>
        <dbReference type="SAM" id="MobiDB-lite"/>
    </source>
</evidence>
<keyword evidence="6 18" id="KW-0732">Signal</keyword>
<protein>
    <submittedName>
        <fullName evidence="20">A disintegrin and metalloproteinase with thrombospondin motifs 20</fullName>
    </submittedName>
</protein>
<keyword evidence="7" id="KW-0677">Repeat</keyword>
<feature type="disulfide bond" evidence="15 16">
    <location>
        <begin position="343"/>
        <end position="423"/>
    </location>
</feature>
<dbReference type="GO" id="GO:0020037">
    <property type="term" value="F:heme binding"/>
    <property type="evidence" value="ECO:0007669"/>
    <property type="project" value="InterPro"/>
</dbReference>
<evidence type="ECO:0000256" key="15">
    <source>
        <dbReference type="PIRSR" id="PIRSR613273-3"/>
    </source>
</evidence>
<dbReference type="InterPro" id="IPR036383">
    <property type="entry name" value="TSP1_rpt_sf"/>
</dbReference>
<evidence type="ECO:0000256" key="7">
    <source>
        <dbReference type="ARBA" id="ARBA00022737"/>
    </source>
</evidence>
<dbReference type="Proteomes" id="UP001174909">
    <property type="component" value="Unassembled WGS sequence"/>
</dbReference>
<evidence type="ECO:0000256" key="6">
    <source>
        <dbReference type="ARBA" id="ARBA00022729"/>
    </source>
</evidence>
<dbReference type="Pfam" id="PF00090">
    <property type="entry name" value="TSP_1"/>
    <property type="match status" value="1"/>
</dbReference>
<evidence type="ECO:0000256" key="9">
    <source>
        <dbReference type="ARBA" id="ARBA00022833"/>
    </source>
</evidence>
<keyword evidence="14" id="KW-0106">Calcium</keyword>
<comment type="similarity">
    <text evidence="2">Belongs to the cytochrome P450 family.</text>
</comment>
<keyword evidence="4" id="KW-0645">Protease</keyword>
<dbReference type="SUPFAM" id="SSF55486">
    <property type="entry name" value="Metalloproteases ('zincins'), catalytic domain"/>
    <property type="match status" value="1"/>
</dbReference>
<dbReference type="PANTHER" id="PTHR13723">
    <property type="entry name" value="ADAMTS A DISINTEGRIN AND METALLOPROTEASE WITH THROMBOSPONDIN MOTIFS PROTEASE"/>
    <property type="match status" value="1"/>
</dbReference>
<feature type="signal peptide" evidence="18">
    <location>
        <begin position="1"/>
        <end position="22"/>
    </location>
</feature>
<feature type="region of interest" description="Disordered" evidence="17">
    <location>
        <begin position="428"/>
        <end position="453"/>
    </location>
</feature>
<reference evidence="20" key="1">
    <citation type="submission" date="2023-03" db="EMBL/GenBank/DDBJ databases">
        <authorList>
            <person name="Steffen K."/>
            <person name="Cardenas P."/>
        </authorList>
    </citation>
    <scope>NUCLEOTIDE SEQUENCE</scope>
</reference>
<dbReference type="PRINTS" id="PR01857">
    <property type="entry name" value="ADAMTSFAMILY"/>
</dbReference>
<dbReference type="PROSITE" id="PS50092">
    <property type="entry name" value="TSP1"/>
    <property type="match status" value="11"/>
</dbReference>
<feature type="disulfide bond" evidence="15">
    <location>
        <begin position="507"/>
        <end position="523"/>
    </location>
</feature>
<feature type="domain" description="Peptidase M12B" evidence="19">
    <location>
        <begin position="218"/>
        <end position="428"/>
    </location>
</feature>
<dbReference type="Pfam" id="PF00067">
    <property type="entry name" value="p450"/>
    <property type="match status" value="1"/>
</dbReference>
<dbReference type="Gene3D" id="2.20.100.10">
    <property type="entry name" value="Thrombospondin type-1 (TSP1) repeat"/>
    <property type="match status" value="6"/>
</dbReference>
<feature type="disulfide bond" evidence="15">
    <location>
        <begin position="472"/>
        <end position="494"/>
    </location>
</feature>
<comment type="caution">
    <text evidence="20">The sequence shown here is derived from an EMBL/GenBank/DDBJ whole genome shotgun (WGS) entry which is preliminary data.</text>
</comment>
<evidence type="ECO:0000256" key="11">
    <source>
        <dbReference type="ARBA" id="ARBA00023157"/>
    </source>
</evidence>
<evidence type="ECO:0000256" key="3">
    <source>
        <dbReference type="ARBA" id="ARBA00022525"/>
    </source>
</evidence>
<evidence type="ECO:0000256" key="14">
    <source>
        <dbReference type="PIRSR" id="PIRSR613273-2"/>
    </source>
</evidence>
<keyword evidence="12" id="KW-0325">Glycoprotein</keyword>
<keyword evidence="8" id="KW-0378">Hydrolase</keyword>
<dbReference type="InterPro" id="IPR024079">
    <property type="entry name" value="MetalloPept_cat_dom_sf"/>
</dbReference>
<evidence type="ECO:0000256" key="18">
    <source>
        <dbReference type="SAM" id="SignalP"/>
    </source>
</evidence>
<feature type="disulfide bond" evidence="15">
    <location>
        <begin position="550"/>
        <end position="588"/>
    </location>
</feature>
<evidence type="ECO:0000256" key="4">
    <source>
        <dbReference type="ARBA" id="ARBA00022670"/>
    </source>
</evidence>
<dbReference type="GO" id="GO:0016705">
    <property type="term" value="F:oxidoreductase activity, acting on paired donors, with incorporation or reduction of molecular oxygen"/>
    <property type="evidence" value="ECO:0007669"/>
    <property type="project" value="InterPro"/>
</dbReference>
<comment type="subcellular location">
    <subcellularLocation>
        <location evidence="1">Secreted</location>
    </subcellularLocation>
</comment>
<dbReference type="InterPro" id="IPR001590">
    <property type="entry name" value="Peptidase_M12B"/>
</dbReference>
<feature type="binding site" description="in inhibited form" evidence="14">
    <location>
        <position position="184"/>
    </location>
    <ligand>
        <name>Zn(2+)</name>
        <dbReference type="ChEBI" id="CHEBI:29105"/>
        <note>catalytic</note>
    </ligand>
</feature>
<feature type="binding site" evidence="14">
    <location>
        <position position="313"/>
    </location>
    <ligand>
        <name>Ca(2+)</name>
        <dbReference type="ChEBI" id="CHEBI:29108"/>
        <label>1</label>
    </ligand>
</feature>
<feature type="binding site" evidence="14">
    <location>
        <position position="221"/>
    </location>
    <ligand>
        <name>Ca(2+)</name>
        <dbReference type="ChEBI" id="CHEBI:29108"/>
        <label>2</label>
    </ligand>
</feature>
<feature type="active site" evidence="13 16">
    <location>
        <position position="366"/>
    </location>
</feature>
<comment type="cofactor">
    <cofactor evidence="14">
        <name>Zn(2+)</name>
        <dbReference type="ChEBI" id="CHEBI:29105"/>
    </cofactor>
    <text evidence="14">Binds 1 zinc ion per subunit.</text>
</comment>
<gene>
    <name evidence="20" type="ORF">GBAR_LOCUS31489</name>
</gene>
<organism evidence="20 21">
    <name type="scientific">Geodia barretti</name>
    <name type="common">Barrett's horny sponge</name>
    <dbReference type="NCBI Taxonomy" id="519541"/>
    <lineage>
        <taxon>Eukaryota</taxon>
        <taxon>Metazoa</taxon>
        <taxon>Porifera</taxon>
        <taxon>Demospongiae</taxon>
        <taxon>Heteroscleromorpha</taxon>
        <taxon>Tetractinellida</taxon>
        <taxon>Astrophorina</taxon>
        <taxon>Geodiidae</taxon>
        <taxon>Geodia</taxon>
    </lineage>
</organism>
<dbReference type="Gene3D" id="3.40.390.10">
    <property type="entry name" value="Collagenase (Catalytic Domain)"/>
    <property type="match status" value="1"/>
</dbReference>
<dbReference type="PROSITE" id="PS50215">
    <property type="entry name" value="ADAM_MEPRO"/>
    <property type="match status" value="1"/>
</dbReference>
<feature type="disulfide bond" evidence="15">
    <location>
        <begin position="561"/>
        <end position="573"/>
    </location>
</feature>
<name>A0AA35U352_GEOBA</name>
<comment type="caution">
    <text evidence="16">Lacks conserved residue(s) required for the propagation of feature annotation.</text>
</comment>
<dbReference type="CDD" id="cd04273">
    <property type="entry name" value="ZnMc_ADAMTS_like"/>
    <property type="match status" value="1"/>
</dbReference>
<dbReference type="Gene3D" id="2.60.120.830">
    <property type="match status" value="1"/>
</dbReference>
<dbReference type="InterPro" id="IPR013273">
    <property type="entry name" value="ADAMTS/ADAMTS-like"/>
</dbReference>
<keyword evidence="21" id="KW-1185">Reference proteome</keyword>
<keyword evidence="3" id="KW-0964">Secreted</keyword>
<evidence type="ECO:0000256" key="13">
    <source>
        <dbReference type="PIRSR" id="PIRSR613273-1"/>
    </source>
</evidence>
<dbReference type="GO" id="GO:0005576">
    <property type="term" value="C:extracellular region"/>
    <property type="evidence" value="ECO:0007669"/>
    <property type="project" value="UniProtKB-SubCell"/>
</dbReference>
<dbReference type="Gene3D" id="1.10.630.10">
    <property type="entry name" value="Cytochrome P450"/>
    <property type="match status" value="1"/>
</dbReference>